<dbReference type="STRING" id="102285.A0A0R3TF97"/>
<dbReference type="OrthoDB" id="6730379at2759"/>
<gene>
    <name evidence="6" type="ORF">HNAJ_LOCUS5735</name>
</gene>
<proteinExistence type="predicted"/>
<keyword evidence="7" id="KW-1185">Reference proteome</keyword>
<dbReference type="Gene3D" id="3.30.70.330">
    <property type="match status" value="1"/>
</dbReference>
<keyword evidence="1 2" id="KW-0694">RNA-binding</keyword>
<keyword evidence="4" id="KW-0812">Transmembrane</keyword>
<dbReference type="InterPro" id="IPR000504">
    <property type="entry name" value="RRM_dom"/>
</dbReference>
<feature type="domain" description="RRM" evidence="5">
    <location>
        <begin position="18"/>
        <end position="89"/>
    </location>
</feature>
<evidence type="ECO:0000256" key="1">
    <source>
        <dbReference type="ARBA" id="ARBA00022884"/>
    </source>
</evidence>
<reference evidence="8" key="1">
    <citation type="submission" date="2017-02" db="UniProtKB">
        <authorList>
            <consortium name="WormBaseParasite"/>
        </authorList>
    </citation>
    <scope>IDENTIFICATION</scope>
</reference>
<dbReference type="InterPro" id="IPR012677">
    <property type="entry name" value="Nucleotide-bd_a/b_plait_sf"/>
</dbReference>
<evidence type="ECO:0000313" key="8">
    <source>
        <dbReference type="WBParaSite" id="HNAJ_0000573701-mRNA-1"/>
    </source>
</evidence>
<dbReference type="SUPFAM" id="SSF54928">
    <property type="entry name" value="RNA-binding domain, RBD"/>
    <property type="match status" value="1"/>
</dbReference>
<keyword evidence="4" id="KW-0472">Membrane</keyword>
<dbReference type="WBParaSite" id="HNAJ_0000573701-mRNA-1">
    <property type="protein sequence ID" value="HNAJ_0000573701-mRNA-1"/>
    <property type="gene ID" value="HNAJ_0000573701"/>
</dbReference>
<dbReference type="InterPro" id="IPR051186">
    <property type="entry name" value="RRM_HNRPC/RALY_subfam"/>
</dbReference>
<feature type="compositionally biased region" description="Low complexity" evidence="3">
    <location>
        <begin position="259"/>
        <end position="272"/>
    </location>
</feature>
<protein>
    <submittedName>
        <fullName evidence="8">RRM domain-containing protein</fullName>
    </submittedName>
</protein>
<dbReference type="SMART" id="SM00360">
    <property type="entry name" value="RRM"/>
    <property type="match status" value="1"/>
</dbReference>
<dbReference type="PANTHER" id="PTHR13968">
    <property type="entry name" value="HETEROGENEOUS NUCLEAR RIBONUCLEOPROTEIN"/>
    <property type="match status" value="1"/>
</dbReference>
<organism evidence="8">
    <name type="scientific">Rodentolepis nana</name>
    <name type="common">Dwarf tapeworm</name>
    <name type="synonym">Hymenolepis nana</name>
    <dbReference type="NCBI Taxonomy" id="102285"/>
    <lineage>
        <taxon>Eukaryota</taxon>
        <taxon>Metazoa</taxon>
        <taxon>Spiralia</taxon>
        <taxon>Lophotrochozoa</taxon>
        <taxon>Platyhelminthes</taxon>
        <taxon>Cestoda</taxon>
        <taxon>Eucestoda</taxon>
        <taxon>Cyclophyllidea</taxon>
        <taxon>Hymenolepididae</taxon>
        <taxon>Rodentolepis</taxon>
    </lineage>
</organism>
<evidence type="ECO:0000256" key="3">
    <source>
        <dbReference type="SAM" id="MobiDB-lite"/>
    </source>
</evidence>
<evidence type="ECO:0000256" key="4">
    <source>
        <dbReference type="SAM" id="Phobius"/>
    </source>
</evidence>
<dbReference type="Proteomes" id="UP000278807">
    <property type="component" value="Unassembled WGS sequence"/>
</dbReference>
<dbReference type="EMBL" id="UZAE01005305">
    <property type="protein sequence ID" value="VDO01595.1"/>
    <property type="molecule type" value="Genomic_DNA"/>
</dbReference>
<sequence>MFGVSNVTNRMDPNSLRSRLFVGNLNTIYMQKHELEAIFQKYGQVIGISVHKGYAFVQYSNELSARAALNNEDGKVYFNMELGVLIFSAFVILINNYTKIFILDVSFVNESKNRKRGRSYAGALLWFVLFPVIVLFSNSDQPNLAELSFQNQAALAAIGGQFSQLGFLPQLQSSQQNRHLGFNIPGIIGSPLLATCTCHETAPSNHVVSTSQHKCRTTLASQSVDTGKKAKRTRLENPALMLSLNKLSSADVPHHEFSSKSPISVDSSSPNPKSKRLIIPRSNDSSISEKFSDMTVNNERRLRSCER</sequence>
<feature type="transmembrane region" description="Helical" evidence="4">
    <location>
        <begin position="76"/>
        <end position="98"/>
    </location>
</feature>
<dbReference type="InterPro" id="IPR035979">
    <property type="entry name" value="RBD_domain_sf"/>
</dbReference>
<evidence type="ECO:0000259" key="5">
    <source>
        <dbReference type="PROSITE" id="PS50102"/>
    </source>
</evidence>
<dbReference type="GO" id="GO:0005634">
    <property type="term" value="C:nucleus"/>
    <property type="evidence" value="ECO:0007669"/>
    <property type="project" value="TreeGrafter"/>
</dbReference>
<reference evidence="6 7" key="2">
    <citation type="submission" date="2018-11" db="EMBL/GenBank/DDBJ databases">
        <authorList>
            <consortium name="Pathogen Informatics"/>
        </authorList>
    </citation>
    <scope>NUCLEOTIDE SEQUENCE [LARGE SCALE GENOMIC DNA]</scope>
</reference>
<accession>A0A0R3TF97</accession>
<dbReference type="GO" id="GO:0003723">
    <property type="term" value="F:RNA binding"/>
    <property type="evidence" value="ECO:0007669"/>
    <property type="project" value="UniProtKB-UniRule"/>
</dbReference>
<evidence type="ECO:0000313" key="7">
    <source>
        <dbReference type="Proteomes" id="UP000278807"/>
    </source>
</evidence>
<evidence type="ECO:0000256" key="2">
    <source>
        <dbReference type="PROSITE-ProRule" id="PRU00176"/>
    </source>
</evidence>
<feature type="region of interest" description="Disordered" evidence="3">
    <location>
        <begin position="251"/>
        <end position="289"/>
    </location>
</feature>
<evidence type="ECO:0000313" key="6">
    <source>
        <dbReference type="EMBL" id="VDO01595.1"/>
    </source>
</evidence>
<keyword evidence="4" id="KW-1133">Transmembrane helix</keyword>
<dbReference type="AlphaFoldDB" id="A0A0R3TF97"/>
<feature type="transmembrane region" description="Helical" evidence="4">
    <location>
        <begin position="119"/>
        <end position="137"/>
    </location>
</feature>
<dbReference type="Pfam" id="PF00076">
    <property type="entry name" value="RRM_1"/>
    <property type="match status" value="1"/>
</dbReference>
<dbReference type="PANTHER" id="PTHR13968:SF26">
    <property type="entry name" value="RRM DOMAIN-CONTAINING PROTEIN"/>
    <property type="match status" value="1"/>
</dbReference>
<dbReference type="PROSITE" id="PS50102">
    <property type="entry name" value="RRM"/>
    <property type="match status" value="1"/>
</dbReference>
<name>A0A0R3TF97_RODNA</name>